<organism evidence="2 4">
    <name type="scientific">Cupriavidus oxalaticus</name>
    <dbReference type="NCBI Taxonomy" id="96344"/>
    <lineage>
        <taxon>Bacteria</taxon>
        <taxon>Pseudomonadati</taxon>
        <taxon>Pseudomonadota</taxon>
        <taxon>Betaproteobacteria</taxon>
        <taxon>Burkholderiales</taxon>
        <taxon>Burkholderiaceae</taxon>
        <taxon>Cupriavidus</taxon>
    </lineage>
</organism>
<dbReference type="EMBL" id="OGUS01000004">
    <property type="protein sequence ID" value="SPC05180.1"/>
    <property type="molecule type" value="Genomic_DNA"/>
</dbReference>
<feature type="region of interest" description="Disordered" evidence="1">
    <location>
        <begin position="24"/>
        <end position="66"/>
    </location>
</feature>
<proteinExistence type="predicted"/>
<dbReference type="Proteomes" id="UP000256862">
    <property type="component" value="Plasmid CO2235_mp"/>
</dbReference>
<feature type="region of interest" description="Disordered" evidence="1">
    <location>
        <begin position="87"/>
        <end position="112"/>
    </location>
</feature>
<feature type="compositionally biased region" description="Basic and acidic residues" evidence="1">
    <location>
        <begin position="170"/>
        <end position="180"/>
    </location>
</feature>
<evidence type="ECO:0000256" key="1">
    <source>
        <dbReference type="SAM" id="MobiDB-lite"/>
    </source>
</evidence>
<reference evidence="4" key="2">
    <citation type="submission" date="2018-01" db="EMBL/GenBank/DDBJ databases">
        <authorList>
            <person name="Gaut B.S."/>
            <person name="Morton B.R."/>
            <person name="Clegg M.T."/>
            <person name="Duvall M.R."/>
        </authorList>
    </citation>
    <scope>NUCLEOTIDE SEQUENCE [LARGE SCALE GENOMIC DNA]</scope>
</reference>
<accession>A0A375GHN1</accession>
<name>A0A375GHN1_9BURK</name>
<geneLocation type="plasmid" evidence="4">
    <name>co2235_mp</name>
</geneLocation>
<gene>
    <name evidence="3" type="ORF">CO2235_MP10298</name>
    <name evidence="2" type="ORF">CO2235_U1010134</name>
</gene>
<feature type="compositionally biased region" description="Basic residues" evidence="1">
    <location>
        <begin position="27"/>
        <end position="39"/>
    </location>
</feature>
<evidence type="ECO:0000313" key="2">
    <source>
        <dbReference type="EMBL" id="SPC05180.1"/>
    </source>
</evidence>
<feature type="region of interest" description="Disordered" evidence="1">
    <location>
        <begin position="162"/>
        <end position="202"/>
    </location>
</feature>
<sequence>MLSWPARGAHGPCWPQPVMRPYTSAGRRCRHTSGPRPRRSITPGRMPSISRSASSHSRNTASTATGSLRFSTTDCLPRLVMAWGRSGAARRSGGSTAMTVAPRSASSMPQNGPGPMPLISITLTPASGPMLVLLVEMDGMERQDLRKTLFAKSYKLTDHMVSKLRKKHDDRRDKLPDRKTHPLWLGRPSDPFSQGSPLHRVQ</sequence>
<feature type="compositionally biased region" description="Low complexity" evidence="1">
    <location>
        <begin position="45"/>
        <end position="65"/>
    </location>
</feature>
<dbReference type="AlphaFoldDB" id="A0A375GHN1"/>
<protein>
    <submittedName>
        <fullName evidence="2">Uncharacterized protein</fullName>
    </submittedName>
</protein>
<dbReference type="EMBL" id="OGUS01000132">
    <property type="protein sequence ID" value="SPC18017.1"/>
    <property type="molecule type" value="Genomic_DNA"/>
</dbReference>
<evidence type="ECO:0000313" key="4">
    <source>
        <dbReference type="Proteomes" id="UP000256862"/>
    </source>
</evidence>
<comment type="caution">
    <text evidence="2">The sequence shown here is derived from an EMBL/GenBank/DDBJ whole genome shotgun (WGS) entry which is preliminary data.</text>
</comment>
<evidence type="ECO:0000313" key="3">
    <source>
        <dbReference type="EMBL" id="SPC18017.1"/>
    </source>
</evidence>
<reference evidence="2 4" key="1">
    <citation type="submission" date="2018-01" db="EMBL/GenBank/DDBJ databases">
        <authorList>
            <person name="Clerissi C."/>
        </authorList>
    </citation>
    <scope>NUCLEOTIDE SEQUENCE</scope>
    <source>
        <strain evidence="2">Cupriavidus oxalaticus LMG 2235</strain>
        <plasmid evidence="4">co2235_mp</plasmid>
    </source>
</reference>